<dbReference type="KEGG" id="nav:JQS30_14950"/>
<dbReference type="Proteomes" id="UP000662939">
    <property type="component" value="Chromosome"/>
</dbReference>
<protein>
    <submittedName>
        <fullName evidence="2">WXG100 family type VII secretion target</fullName>
    </submittedName>
</protein>
<accession>A0A895XTS1</accession>
<keyword evidence="3" id="KW-1185">Reference proteome</keyword>
<organism evidence="2 3">
    <name type="scientific">Natronoglycomyces albus</name>
    <dbReference type="NCBI Taxonomy" id="2811108"/>
    <lineage>
        <taxon>Bacteria</taxon>
        <taxon>Bacillati</taxon>
        <taxon>Actinomycetota</taxon>
        <taxon>Actinomycetes</taxon>
        <taxon>Glycomycetales</taxon>
        <taxon>Glycomycetaceae</taxon>
        <taxon>Natronoglycomyces</taxon>
    </lineage>
</organism>
<sequence>MGETDEEFTADSHEGLETQDGPDALSYKGGCGEGDCTNGHNASEDAWIALMSAVPVQFQDIRPKNDGNIALPSVSELREIVNHVRPDNPSLHAIERIAEAWQEQVYEQLEDTPNALKSKLKALAGGWEGTDFDAFEQACTKTANMIEEILEDVQEAHTHLTNKKETLYALQGGDSGEVPYPPPQFWTHKKWGGMNSTIHIRPAFWDGHCETKKCNQAREALKLAGIDEEKAEEVETYRQTREDVYFQRYTTEEEHPTRDPFTRQDAREMAQIDADQTATETVAESMSDYDARATTIREDITERKQMANEEIQSISLPSDRKQPPIDTDPDDMNLGGMTPGAPGGMGSPSAGPASTLSPPSNQTAVSPSPPPEAPTTPEALASTPGSNPGEIGGPGGSGGGNPNWALPADPDNEGGTISDGLYAGAPPATAPAGLGTGPGVGTGAAPGGGGMGVGAGAGAGMGPARSAAGAGGAGLSSARGGGGAGAGAGRGGAGMGQGMGAGGRGGAGSGAGRMGGGGSMMGGAGGRGAGTGEDEEKEGNNWLVEDDDVWGINNPDFEQYA</sequence>
<proteinExistence type="predicted"/>
<feature type="region of interest" description="Disordered" evidence="1">
    <location>
        <begin position="462"/>
        <end position="561"/>
    </location>
</feature>
<feature type="compositionally biased region" description="Gly residues" evidence="1">
    <location>
        <begin position="390"/>
        <end position="401"/>
    </location>
</feature>
<dbReference type="SUPFAM" id="SSF140453">
    <property type="entry name" value="EsxAB dimer-like"/>
    <property type="match status" value="1"/>
</dbReference>
<evidence type="ECO:0000313" key="3">
    <source>
        <dbReference type="Proteomes" id="UP000662939"/>
    </source>
</evidence>
<gene>
    <name evidence="2" type="ORF">JQS30_14950</name>
</gene>
<feature type="compositionally biased region" description="Gly residues" evidence="1">
    <location>
        <begin position="469"/>
        <end position="531"/>
    </location>
</feature>
<evidence type="ECO:0000313" key="2">
    <source>
        <dbReference type="EMBL" id="QSB05038.1"/>
    </source>
</evidence>
<dbReference type="EMBL" id="CP070496">
    <property type="protein sequence ID" value="QSB05038.1"/>
    <property type="molecule type" value="Genomic_DNA"/>
</dbReference>
<dbReference type="AlphaFoldDB" id="A0A895XTS1"/>
<evidence type="ECO:0000256" key="1">
    <source>
        <dbReference type="SAM" id="MobiDB-lite"/>
    </source>
</evidence>
<reference evidence="2" key="1">
    <citation type="submission" date="2021-02" db="EMBL/GenBank/DDBJ databases">
        <title>Natronoglycomyces albus gen. nov., sp. nov, a haloalkaliphilic actinobacterium from a soda solonchak soil.</title>
        <authorList>
            <person name="Sorokin D.Y."/>
            <person name="Khijniak T.V."/>
            <person name="Zakharycheva A.P."/>
            <person name="Boueva O.V."/>
            <person name="Ariskina E.V."/>
            <person name="Hahnke R.L."/>
            <person name="Bunk B."/>
            <person name="Sproer C."/>
            <person name="Schumann P."/>
            <person name="Evtushenko L.I."/>
            <person name="Kublanov I.V."/>
        </authorList>
    </citation>
    <scope>NUCLEOTIDE SEQUENCE</scope>
    <source>
        <strain evidence="2">DSM 106290</strain>
    </source>
</reference>
<feature type="compositionally biased region" description="Gly residues" evidence="1">
    <location>
        <begin position="337"/>
        <end position="346"/>
    </location>
</feature>
<dbReference type="InterPro" id="IPR036689">
    <property type="entry name" value="ESAT-6-like_sf"/>
</dbReference>
<feature type="region of interest" description="Disordered" evidence="1">
    <location>
        <begin position="311"/>
        <end position="424"/>
    </location>
</feature>
<dbReference type="Gene3D" id="1.10.287.1060">
    <property type="entry name" value="ESAT-6-like"/>
    <property type="match status" value="1"/>
</dbReference>
<name>A0A895XTS1_9ACTN</name>
<feature type="region of interest" description="Disordered" evidence="1">
    <location>
        <begin position="1"/>
        <end position="27"/>
    </location>
</feature>
<dbReference type="RefSeq" id="WP_213171039.1">
    <property type="nucleotide sequence ID" value="NZ_CP070496.1"/>
</dbReference>
<feature type="compositionally biased region" description="Low complexity" evidence="1">
    <location>
        <begin position="375"/>
        <end position="389"/>
    </location>
</feature>
<feature type="compositionally biased region" description="Polar residues" evidence="1">
    <location>
        <begin position="356"/>
        <end position="365"/>
    </location>
</feature>